<dbReference type="AlphaFoldDB" id="G9ZPJ2"/>
<evidence type="ECO:0000259" key="3">
    <source>
        <dbReference type="PROSITE" id="PS51186"/>
    </source>
</evidence>
<dbReference type="STRING" id="797515.HMPREF9103_01646"/>
<dbReference type="PATRIC" id="fig|797515.3.peg.1523"/>
<dbReference type="Gene3D" id="3.40.630.30">
    <property type="match status" value="1"/>
</dbReference>
<feature type="domain" description="N-acetyltransferase" evidence="3">
    <location>
        <begin position="1"/>
        <end position="147"/>
    </location>
</feature>
<gene>
    <name evidence="4" type="ORF">HMPREF9103_01646</name>
</gene>
<evidence type="ECO:0000256" key="1">
    <source>
        <dbReference type="ARBA" id="ARBA00022679"/>
    </source>
</evidence>
<dbReference type="HOGENOM" id="CLU_122305_0_1_9"/>
<dbReference type="eggNOG" id="COG0456">
    <property type="taxonomic scope" value="Bacteria"/>
</dbReference>
<dbReference type="PROSITE" id="PS51186">
    <property type="entry name" value="GNAT"/>
    <property type="match status" value="1"/>
</dbReference>
<organism evidence="4 5">
    <name type="scientific">Lentilactobacillus parafarraginis F0439</name>
    <dbReference type="NCBI Taxonomy" id="797515"/>
    <lineage>
        <taxon>Bacteria</taxon>
        <taxon>Bacillati</taxon>
        <taxon>Bacillota</taxon>
        <taxon>Bacilli</taxon>
        <taxon>Lactobacillales</taxon>
        <taxon>Lactobacillaceae</taxon>
        <taxon>Lentilactobacillus</taxon>
    </lineage>
</organism>
<dbReference type="GO" id="GO:0016747">
    <property type="term" value="F:acyltransferase activity, transferring groups other than amino-acyl groups"/>
    <property type="evidence" value="ECO:0007669"/>
    <property type="project" value="InterPro"/>
</dbReference>
<dbReference type="InterPro" id="IPR051556">
    <property type="entry name" value="N-term/lysine_N-AcTrnsfr"/>
</dbReference>
<comment type="caution">
    <text evidence="4">The sequence shown here is derived from an EMBL/GenBank/DDBJ whole genome shotgun (WGS) entry which is preliminary data.</text>
</comment>
<reference evidence="4 5" key="1">
    <citation type="submission" date="2011-09" db="EMBL/GenBank/DDBJ databases">
        <authorList>
            <person name="Weinstock G."/>
            <person name="Sodergren E."/>
            <person name="Clifton S."/>
            <person name="Fulton L."/>
            <person name="Fulton B."/>
            <person name="Courtney L."/>
            <person name="Fronick C."/>
            <person name="Harrison M."/>
            <person name="Strong C."/>
            <person name="Farmer C."/>
            <person name="Delahaunty K."/>
            <person name="Markovic C."/>
            <person name="Hall O."/>
            <person name="Minx P."/>
            <person name="Tomlinson C."/>
            <person name="Mitreva M."/>
            <person name="Hou S."/>
            <person name="Chen J."/>
            <person name="Wollam A."/>
            <person name="Pepin K.H."/>
            <person name="Johnson M."/>
            <person name="Bhonagiri V."/>
            <person name="Zhang X."/>
            <person name="Suruliraj S."/>
            <person name="Warren W."/>
            <person name="Chinwalla A."/>
            <person name="Mardis E.R."/>
            <person name="Wilson R.K."/>
        </authorList>
    </citation>
    <scope>NUCLEOTIDE SEQUENCE [LARGE SCALE GENOMIC DNA]</scope>
    <source>
        <strain evidence="4 5">F0439</strain>
    </source>
</reference>
<evidence type="ECO:0000256" key="2">
    <source>
        <dbReference type="ARBA" id="ARBA00023315"/>
    </source>
</evidence>
<dbReference type="Proteomes" id="UP000004625">
    <property type="component" value="Unassembled WGS sequence"/>
</dbReference>
<dbReference type="PANTHER" id="PTHR42919">
    <property type="entry name" value="N-ALPHA-ACETYLTRANSFERASE"/>
    <property type="match status" value="1"/>
</dbReference>
<keyword evidence="5" id="KW-1185">Reference proteome</keyword>
<name>G9ZPJ2_9LACO</name>
<evidence type="ECO:0000313" key="5">
    <source>
        <dbReference type="Proteomes" id="UP000004625"/>
    </source>
</evidence>
<accession>G9ZPJ2</accession>
<protein>
    <submittedName>
        <fullName evidence="4">Acetyltransferase, GNAT family</fullName>
    </submittedName>
</protein>
<evidence type="ECO:0000313" key="4">
    <source>
        <dbReference type="EMBL" id="EHL98324.1"/>
    </source>
</evidence>
<dbReference type="CDD" id="cd04301">
    <property type="entry name" value="NAT_SF"/>
    <property type="match status" value="1"/>
</dbReference>
<dbReference type="Pfam" id="PF00583">
    <property type="entry name" value="Acetyltransf_1"/>
    <property type="match status" value="1"/>
</dbReference>
<keyword evidence="2" id="KW-0012">Acyltransferase</keyword>
<keyword evidence="1 4" id="KW-0808">Transferase</keyword>
<dbReference type="EMBL" id="AGEY01000075">
    <property type="protein sequence ID" value="EHL98324.1"/>
    <property type="molecule type" value="Genomic_DNA"/>
</dbReference>
<sequence>MTQADYDDYLATAATTFASEKVKAGTWNEQLAFQRASETYQRLLPNGIKTPDNYFYRIDQDKTKVGVLWLAKSHDNPEAAFIYDLYIFKDYQNQGIGTEALRLADDEARQLGFKRIALHVFGHNERALHVYQKSGFEITDINLEKPL</sequence>
<dbReference type="PANTHER" id="PTHR42919:SF8">
    <property type="entry name" value="N-ALPHA-ACETYLTRANSFERASE 50"/>
    <property type="match status" value="1"/>
</dbReference>
<dbReference type="SUPFAM" id="SSF55729">
    <property type="entry name" value="Acyl-CoA N-acyltransferases (Nat)"/>
    <property type="match status" value="1"/>
</dbReference>
<proteinExistence type="predicted"/>
<dbReference type="InterPro" id="IPR000182">
    <property type="entry name" value="GNAT_dom"/>
</dbReference>
<dbReference type="InterPro" id="IPR016181">
    <property type="entry name" value="Acyl_CoA_acyltransferase"/>
</dbReference>